<name>A0AC35TKQ8_9BILA</name>
<organism evidence="1 2">
    <name type="scientific">Rhabditophanes sp. KR3021</name>
    <dbReference type="NCBI Taxonomy" id="114890"/>
    <lineage>
        <taxon>Eukaryota</taxon>
        <taxon>Metazoa</taxon>
        <taxon>Ecdysozoa</taxon>
        <taxon>Nematoda</taxon>
        <taxon>Chromadorea</taxon>
        <taxon>Rhabditida</taxon>
        <taxon>Tylenchina</taxon>
        <taxon>Panagrolaimomorpha</taxon>
        <taxon>Strongyloidoidea</taxon>
        <taxon>Alloionematidae</taxon>
        <taxon>Rhabditophanes</taxon>
    </lineage>
</organism>
<accession>A0AC35TKQ8</accession>
<dbReference type="WBParaSite" id="RSKR_0000153100.1">
    <property type="protein sequence ID" value="RSKR_0000153100.1"/>
    <property type="gene ID" value="RSKR_0000153100"/>
</dbReference>
<dbReference type="Proteomes" id="UP000095286">
    <property type="component" value="Unplaced"/>
</dbReference>
<evidence type="ECO:0000313" key="2">
    <source>
        <dbReference type="WBParaSite" id="RSKR_0000153100.1"/>
    </source>
</evidence>
<protein>
    <submittedName>
        <fullName evidence="2">SH3 domain-binding protein 5-like</fullName>
    </submittedName>
</protein>
<evidence type="ECO:0000313" key="1">
    <source>
        <dbReference type="Proteomes" id="UP000095286"/>
    </source>
</evidence>
<proteinExistence type="predicted"/>
<sequence>MTSVSDQVSASTSSTLPTFKINEPLSVITEGSDNFKVHGHKRNDSADTGIHYVDDDDGVEFQLDQRQLNKVHEELEKLNIATDVINKLEVQLDEARGQFRATQQKWSQKLEELSKKYGSVISKSRPYYETKLMERTLREKAQEAAIRFERANTLLSVAKEQVKFTQGVAEKERTEAEGEHREISQQMMEISQKIKVMEKDSSRAIKKSRFYFEQRLEFTKILEGQKSLINRLEKEVKQKKNDYTTSLKNLERISDSIHEERSLSSIKRGSRAGSPSSSAPQSNRKDYEDSGNDDSASSGNDCMSDAYASESSGPPPDPIDLRILEDDLDSIDGRSSFNEESLGNGVILLAQQLMGEEEKERNDMMHYRFRPEADVRYHTTLPEGICPLPSSSGYGSEASLSSSLEMQENSGTDSFVDTPQLSRMLRSHSQIIKEIDNGAARVQNIIHQRSVSDVQNESVV</sequence>
<reference evidence="2" key="1">
    <citation type="submission" date="2016-11" db="UniProtKB">
        <authorList>
            <consortium name="WormBaseParasite"/>
        </authorList>
    </citation>
    <scope>IDENTIFICATION</scope>
    <source>
        <strain evidence="2">KR3021</strain>
    </source>
</reference>